<feature type="region of interest" description="Disordered" evidence="1">
    <location>
        <begin position="1"/>
        <end position="106"/>
    </location>
</feature>
<accession>A0A6J4U854</accession>
<feature type="compositionally biased region" description="Basic residues" evidence="1">
    <location>
        <begin position="66"/>
        <end position="80"/>
    </location>
</feature>
<evidence type="ECO:0000313" key="2">
    <source>
        <dbReference type="EMBL" id="CAA9541109.1"/>
    </source>
</evidence>
<dbReference type="AlphaFoldDB" id="A0A6J4U854"/>
<gene>
    <name evidence="2" type="ORF">AVDCRST_MAG88-19</name>
</gene>
<protein>
    <submittedName>
        <fullName evidence="2">Uncharacterized protein</fullName>
    </submittedName>
</protein>
<proteinExistence type="predicted"/>
<name>A0A6J4U854_9BACT</name>
<reference evidence="2" key="1">
    <citation type="submission" date="2020-02" db="EMBL/GenBank/DDBJ databases">
        <authorList>
            <person name="Meier V. D."/>
        </authorList>
    </citation>
    <scope>NUCLEOTIDE SEQUENCE</scope>
    <source>
        <strain evidence="2">AVDCRST_MAG88</strain>
    </source>
</reference>
<dbReference type="EMBL" id="CADCWM010000008">
    <property type="protein sequence ID" value="CAA9541109.1"/>
    <property type="molecule type" value="Genomic_DNA"/>
</dbReference>
<feature type="non-terminal residue" evidence="2">
    <location>
        <position position="1"/>
    </location>
</feature>
<feature type="compositionally biased region" description="Basic and acidic residues" evidence="1">
    <location>
        <begin position="28"/>
        <end position="37"/>
    </location>
</feature>
<evidence type="ECO:0000256" key="1">
    <source>
        <dbReference type="SAM" id="MobiDB-lite"/>
    </source>
</evidence>
<sequence>VRRITDGPGDAGRDARPRPPLPARRRRDGADGGRHDGGTGSEPGQPRGAVPQLRGQGGDQGLLRQARGRRHGHPAPHRGVLRVVRCPDRSVRHRLDVPGRHRPERL</sequence>
<organism evidence="2">
    <name type="scientific">uncultured Thermomicrobiales bacterium</name>
    <dbReference type="NCBI Taxonomy" id="1645740"/>
    <lineage>
        <taxon>Bacteria</taxon>
        <taxon>Pseudomonadati</taxon>
        <taxon>Thermomicrobiota</taxon>
        <taxon>Thermomicrobia</taxon>
        <taxon>Thermomicrobiales</taxon>
        <taxon>environmental samples</taxon>
    </lineage>
</organism>
<feature type="non-terminal residue" evidence="2">
    <location>
        <position position="106"/>
    </location>
</feature>
<feature type="compositionally biased region" description="Basic and acidic residues" evidence="1">
    <location>
        <begin position="85"/>
        <end position="106"/>
    </location>
</feature>